<dbReference type="RefSeq" id="XP_044723997.1">
    <property type="nucleotide sequence ID" value="XM_044860364.1"/>
</dbReference>
<dbReference type="AlphaFoldDB" id="A0A9P8SLP6"/>
<protein>
    <submittedName>
        <fullName evidence="2">Uncharacterized protein</fullName>
    </submittedName>
</protein>
<dbReference type="Proteomes" id="UP000824596">
    <property type="component" value="Unassembled WGS sequence"/>
</dbReference>
<accession>A0A9P8SLP6</accession>
<dbReference type="GeneID" id="68351022"/>
<evidence type="ECO:0000313" key="2">
    <source>
        <dbReference type="EMBL" id="KAH0966484.1"/>
    </source>
</evidence>
<evidence type="ECO:0000256" key="1">
    <source>
        <dbReference type="SAM" id="MobiDB-lite"/>
    </source>
</evidence>
<proteinExistence type="predicted"/>
<reference evidence="2" key="1">
    <citation type="submission" date="2021-09" db="EMBL/GenBank/DDBJ databases">
        <title>A high-quality genome of the endoparasitic fungus Hirsutella rhossiliensis with a comparison of Hirsutella genomes reveals transposable elements contributing to genome size variation.</title>
        <authorList>
            <person name="Lin R."/>
            <person name="Jiao Y."/>
            <person name="Sun X."/>
            <person name="Ling J."/>
            <person name="Xie B."/>
            <person name="Cheng X."/>
        </authorList>
    </citation>
    <scope>NUCLEOTIDE SEQUENCE</scope>
    <source>
        <strain evidence="2">HR02</strain>
    </source>
</reference>
<dbReference type="OrthoDB" id="63721at2759"/>
<feature type="region of interest" description="Disordered" evidence="1">
    <location>
        <begin position="68"/>
        <end position="88"/>
    </location>
</feature>
<organism evidence="2 3">
    <name type="scientific">Hirsutella rhossiliensis</name>
    <dbReference type="NCBI Taxonomy" id="111463"/>
    <lineage>
        <taxon>Eukaryota</taxon>
        <taxon>Fungi</taxon>
        <taxon>Dikarya</taxon>
        <taxon>Ascomycota</taxon>
        <taxon>Pezizomycotina</taxon>
        <taxon>Sordariomycetes</taxon>
        <taxon>Hypocreomycetidae</taxon>
        <taxon>Hypocreales</taxon>
        <taxon>Ophiocordycipitaceae</taxon>
        <taxon>Hirsutella</taxon>
    </lineage>
</organism>
<sequence length="88" mass="9913">MDEMCKGELLKSDLRTHLKDFRIYQSEQSIIWLNGWASIQAASEFAGSIARVEGDEENIFQVVRDYGKHDRKDAPPGADEAQEASIKA</sequence>
<evidence type="ECO:0000313" key="3">
    <source>
        <dbReference type="Proteomes" id="UP000824596"/>
    </source>
</evidence>
<comment type="caution">
    <text evidence="2">The sequence shown here is derived from an EMBL/GenBank/DDBJ whole genome shotgun (WGS) entry which is preliminary data.</text>
</comment>
<dbReference type="EMBL" id="JAIZPD010000002">
    <property type="protein sequence ID" value="KAH0966484.1"/>
    <property type="molecule type" value="Genomic_DNA"/>
</dbReference>
<name>A0A9P8SLP6_9HYPO</name>
<gene>
    <name evidence="2" type="ORF">HRG_01893</name>
</gene>
<keyword evidence="3" id="KW-1185">Reference proteome</keyword>